<reference evidence="1" key="1">
    <citation type="submission" date="2020-01" db="EMBL/GenBank/DDBJ databases">
        <authorList>
            <consortium name="DOE Joint Genome Institute"/>
            <person name="Haridas S."/>
            <person name="Albert R."/>
            <person name="Binder M."/>
            <person name="Bloem J."/>
            <person name="Labutti K."/>
            <person name="Salamov A."/>
            <person name="Andreopoulos B."/>
            <person name="Baker S.E."/>
            <person name="Barry K."/>
            <person name="Bills G."/>
            <person name="Bluhm B.H."/>
            <person name="Cannon C."/>
            <person name="Castanera R."/>
            <person name="Culley D.E."/>
            <person name="Daum C."/>
            <person name="Ezra D."/>
            <person name="Gonzalez J.B."/>
            <person name="Henrissat B."/>
            <person name="Kuo A."/>
            <person name="Liang C."/>
            <person name="Lipzen A."/>
            <person name="Lutzoni F."/>
            <person name="Magnuson J."/>
            <person name="Mondo S."/>
            <person name="Nolan M."/>
            <person name="Ohm R."/>
            <person name="Pangilinan J."/>
            <person name="Park H.-J."/>
            <person name="Ramirez L."/>
            <person name="Alfaro M."/>
            <person name="Sun H."/>
            <person name="Tritt A."/>
            <person name="Yoshinaga Y."/>
            <person name="Zwiers L.-H."/>
            <person name="Turgeon B.G."/>
            <person name="Goodwin S.B."/>
            <person name="Spatafora J.W."/>
            <person name="Crous P.W."/>
            <person name="Grigoriev I.V."/>
        </authorList>
    </citation>
    <scope>NUCLEOTIDE SEQUENCE</scope>
    <source>
        <strain evidence="1">IPT5</strain>
    </source>
</reference>
<gene>
    <name evidence="1" type="ORF">T440DRAFT_137580</name>
</gene>
<keyword evidence="2" id="KW-1185">Reference proteome</keyword>
<dbReference type="AlphaFoldDB" id="A0A6A7B413"/>
<dbReference type="EMBL" id="MU006313">
    <property type="protein sequence ID" value="KAF2849099.1"/>
    <property type="molecule type" value="Genomic_DNA"/>
</dbReference>
<dbReference type="Proteomes" id="UP000799423">
    <property type="component" value="Unassembled WGS sequence"/>
</dbReference>
<evidence type="ECO:0000313" key="2">
    <source>
        <dbReference type="Proteomes" id="UP000799423"/>
    </source>
</evidence>
<accession>A0A6A7B413</accession>
<proteinExistence type="predicted"/>
<protein>
    <submittedName>
        <fullName evidence="1">Uncharacterized protein</fullName>
    </submittedName>
</protein>
<evidence type="ECO:0000313" key="1">
    <source>
        <dbReference type="EMBL" id="KAF2849099.1"/>
    </source>
</evidence>
<sequence>MAVFSETGVVGVADSWFCFGLACAFAIPSPLTNQLTAIAGGNSAFLIVCNRTFDMITITMPFNGTATRGWLRISAFLHSIGCPFLHHMSSSPSPNTNHLFLQSMESPLSSFLIGDSRRATCIPPFGTSDSTQRVAECGVPFLVSLLLLSVP</sequence>
<organism evidence="1 2">
    <name type="scientific">Plenodomus tracheiphilus IPT5</name>
    <dbReference type="NCBI Taxonomy" id="1408161"/>
    <lineage>
        <taxon>Eukaryota</taxon>
        <taxon>Fungi</taxon>
        <taxon>Dikarya</taxon>
        <taxon>Ascomycota</taxon>
        <taxon>Pezizomycotina</taxon>
        <taxon>Dothideomycetes</taxon>
        <taxon>Pleosporomycetidae</taxon>
        <taxon>Pleosporales</taxon>
        <taxon>Pleosporineae</taxon>
        <taxon>Leptosphaeriaceae</taxon>
        <taxon>Plenodomus</taxon>
    </lineage>
</organism>
<name>A0A6A7B413_9PLEO</name>